<evidence type="ECO:0000256" key="2">
    <source>
        <dbReference type="ARBA" id="ARBA00023125"/>
    </source>
</evidence>
<comment type="caution">
    <text evidence="6">The sequence shown here is derived from an EMBL/GenBank/DDBJ whole genome shotgun (WGS) entry which is preliminary data.</text>
</comment>
<dbReference type="InterPro" id="IPR050397">
    <property type="entry name" value="Env_Response_Regulators"/>
</dbReference>
<dbReference type="Proteomes" id="UP000632154">
    <property type="component" value="Unassembled WGS sequence"/>
</dbReference>
<evidence type="ECO:0000256" key="1">
    <source>
        <dbReference type="ARBA" id="ARBA00023015"/>
    </source>
</evidence>
<dbReference type="PANTHER" id="PTHR24567">
    <property type="entry name" value="CRP FAMILY TRANSCRIPTIONAL REGULATORY PROTEIN"/>
    <property type="match status" value="1"/>
</dbReference>
<reference evidence="7" key="1">
    <citation type="journal article" date="2019" name="Int. J. Syst. Evol. Microbiol.">
        <title>The Global Catalogue of Microorganisms (GCM) 10K type strain sequencing project: providing services to taxonomists for standard genome sequencing and annotation.</title>
        <authorList>
            <consortium name="The Broad Institute Genomics Platform"/>
            <consortium name="The Broad Institute Genome Sequencing Center for Infectious Disease"/>
            <person name="Wu L."/>
            <person name="Ma J."/>
        </authorList>
    </citation>
    <scope>NUCLEOTIDE SEQUENCE [LARGE SCALE GENOMIC DNA]</scope>
    <source>
        <strain evidence="7">CGMCC 1.18439</strain>
    </source>
</reference>
<proteinExistence type="predicted"/>
<dbReference type="PANTHER" id="PTHR24567:SF74">
    <property type="entry name" value="HTH-TYPE TRANSCRIPTIONAL REGULATOR ARCR"/>
    <property type="match status" value="1"/>
</dbReference>
<dbReference type="Pfam" id="PF00027">
    <property type="entry name" value="cNMP_binding"/>
    <property type="match status" value="1"/>
</dbReference>
<protein>
    <submittedName>
        <fullName evidence="6">Cyclic AMP receptor protein</fullName>
    </submittedName>
</protein>
<dbReference type="PROSITE" id="PS00889">
    <property type="entry name" value="CNMP_BINDING_2"/>
    <property type="match status" value="1"/>
</dbReference>
<sequence>MTLQDQLRENPLLGGVTEETLREVGRVAVPYHFDEGDVLLFQDRDGELMHLLISGAVRVSRLGSGQLERTVSELYAPNLVGESALLLGGERSATVTATLPSRTLALHRPHLEMIARRDPTLLWNLARILAGRVRELNDELIACGHSTDAALTHVMRSLYSQRLRAGLPDAAALPLTHSDLMVRLSASRETVSRVLKRFQQQGIIRVGDGRLHLLRPAALEHYEPQEEPVEQGD</sequence>
<name>A0ABQ3KBF6_9DEIO</name>
<dbReference type="InterPro" id="IPR012318">
    <property type="entry name" value="HTH_CRP"/>
</dbReference>
<dbReference type="RefSeq" id="WP_189643391.1">
    <property type="nucleotide sequence ID" value="NZ_BNAL01000023.1"/>
</dbReference>
<dbReference type="PROSITE" id="PS50042">
    <property type="entry name" value="CNMP_BINDING_3"/>
    <property type="match status" value="1"/>
</dbReference>
<evidence type="ECO:0000313" key="6">
    <source>
        <dbReference type="EMBL" id="GHG06062.1"/>
    </source>
</evidence>
<dbReference type="InterPro" id="IPR018490">
    <property type="entry name" value="cNMP-bd_dom_sf"/>
</dbReference>
<dbReference type="InterPro" id="IPR036388">
    <property type="entry name" value="WH-like_DNA-bd_sf"/>
</dbReference>
<dbReference type="SMART" id="SM00419">
    <property type="entry name" value="HTH_CRP"/>
    <property type="match status" value="1"/>
</dbReference>
<dbReference type="EMBL" id="BNAL01000023">
    <property type="protein sequence ID" value="GHG06062.1"/>
    <property type="molecule type" value="Genomic_DNA"/>
</dbReference>
<keyword evidence="6" id="KW-0675">Receptor</keyword>
<accession>A0ABQ3KBF6</accession>
<keyword evidence="7" id="KW-1185">Reference proteome</keyword>
<evidence type="ECO:0000256" key="3">
    <source>
        <dbReference type="ARBA" id="ARBA00023163"/>
    </source>
</evidence>
<dbReference type="CDD" id="cd00038">
    <property type="entry name" value="CAP_ED"/>
    <property type="match status" value="1"/>
</dbReference>
<dbReference type="InterPro" id="IPR014710">
    <property type="entry name" value="RmlC-like_jellyroll"/>
</dbReference>
<gene>
    <name evidence="6" type="ORF">GCM10017783_18290</name>
</gene>
<organism evidence="6 7">
    <name type="scientific">Deinococcus piscis</name>
    <dbReference type="NCBI Taxonomy" id="394230"/>
    <lineage>
        <taxon>Bacteria</taxon>
        <taxon>Thermotogati</taxon>
        <taxon>Deinococcota</taxon>
        <taxon>Deinococci</taxon>
        <taxon>Deinococcales</taxon>
        <taxon>Deinococcaceae</taxon>
        <taxon>Deinococcus</taxon>
    </lineage>
</organism>
<dbReference type="SMART" id="SM00100">
    <property type="entry name" value="cNMP"/>
    <property type="match status" value="1"/>
</dbReference>
<evidence type="ECO:0000259" key="5">
    <source>
        <dbReference type="PROSITE" id="PS51063"/>
    </source>
</evidence>
<keyword evidence="1" id="KW-0805">Transcription regulation</keyword>
<dbReference type="Pfam" id="PF13545">
    <property type="entry name" value="HTH_Crp_2"/>
    <property type="match status" value="1"/>
</dbReference>
<evidence type="ECO:0000259" key="4">
    <source>
        <dbReference type="PROSITE" id="PS50042"/>
    </source>
</evidence>
<dbReference type="InterPro" id="IPR000595">
    <property type="entry name" value="cNMP-bd_dom"/>
</dbReference>
<dbReference type="Gene3D" id="1.10.10.10">
    <property type="entry name" value="Winged helix-like DNA-binding domain superfamily/Winged helix DNA-binding domain"/>
    <property type="match status" value="1"/>
</dbReference>
<dbReference type="InterPro" id="IPR036390">
    <property type="entry name" value="WH_DNA-bd_sf"/>
</dbReference>
<dbReference type="SUPFAM" id="SSF51206">
    <property type="entry name" value="cAMP-binding domain-like"/>
    <property type="match status" value="1"/>
</dbReference>
<dbReference type="SUPFAM" id="SSF46785">
    <property type="entry name" value="Winged helix' DNA-binding domain"/>
    <property type="match status" value="1"/>
</dbReference>
<dbReference type="Gene3D" id="2.60.120.10">
    <property type="entry name" value="Jelly Rolls"/>
    <property type="match status" value="1"/>
</dbReference>
<dbReference type="InterPro" id="IPR018488">
    <property type="entry name" value="cNMP-bd_CS"/>
</dbReference>
<feature type="domain" description="HTH crp-type" evidence="5">
    <location>
        <begin position="148"/>
        <end position="217"/>
    </location>
</feature>
<keyword evidence="3" id="KW-0804">Transcription</keyword>
<evidence type="ECO:0000313" key="7">
    <source>
        <dbReference type="Proteomes" id="UP000632154"/>
    </source>
</evidence>
<dbReference type="PRINTS" id="PR00034">
    <property type="entry name" value="HTHCRP"/>
</dbReference>
<feature type="domain" description="Cyclic nucleotide-binding" evidence="4">
    <location>
        <begin position="12"/>
        <end position="114"/>
    </location>
</feature>
<dbReference type="PROSITE" id="PS51063">
    <property type="entry name" value="HTH_CRP_2"/>
    <property type="match status" value="1"/>
</dbReference>
<keyword evidence="2" id="KW-0238">DNA-binding</keyword>